<evidence type="ECO:0000313" key="1">
    <source>
        <dbReference type="EMBL" id="CAD0003677.1"/>
    </source>
</evidence>
<dbReference type="RefSeq" id="WP_236010673.1">
    <property type="nucleotide sequence ID" value="NZ_CAIJDO010000114.1"/>
</dbReference>
<dbReference type="Proteomes" id="UP000556700">
    <property type="component" value="Unassembled WGS sequence"/>
</dbReference>
<organism evidence="1 2">
    <name type="scientific">Flavobacterium chungangense</name>
    <dbReference type="NCBI Taxonomy" id="554283"/>
    <lineage>
        <taxon>Bacteria</taxon>
        <taxon>Pseudomonadati</taxon>
        <taxon>Bacteroidota</taxon>
        <taxon>Flavobacteriia</taxon>
        <taxon>Flavobacteriales</taxon>
        <taxon>Flavobacteriaceae</taxon>
        <taxon>Flavobacterium</taxon>
    </lineage>
</organism>
<protein>
    <submittedName>
        <fullName evidence="1">Uncharacterized protein</fullName>
    </submittedName>
</protein>
<dbReference type="AlphaFoldDB" id="A0A6V6YVW1"/>
<comment type="caution">
    <text evidence="1">The sequence shown here is derived from an EMBL/GenBank/DDBJ whole genome shotgun (WGS) entry which is preliminary data.</text>
</comment>
<keyword evidence="2" id="KW-1185">Reference proteome</keyword>
<accession>A0A6V6YVW1</accession>
<reference evidence="1 2" key="1">
    <citation type="submission" date="2020-06" db="EMBL/GenBank/DDBJ databases">
        <authorList>
            <person name="Criscuolo A."/>
        </authorList>
    </citation>
    <scope>NUCLEOTIDE SEQUENCE [LARGE SCALE GENOMIC DNA]</scope>
    <source>
        <strain evidence="2">CIP 110025</strain>
    </source>
</reference>
<sequence length="61" mass="7246">MLDYTILILEKVSFAPLLFSKELQKAMHTLTPEEIQKLGKWFLDYSQSHTELDEFKILFLN</sequence>
<gene>
    <name evidence="1" type="ORF">FLACHUCJ7_01554</name>
</gene>
<proteinExistence type="predicted"/>
<dbReference type="EMBL" id="CAIJDO010000114">
    <property type="protein sequence ID" value="CAD0003677.1"/>
    <property type="molecule type" value="Genomic_DNA"/>
</dbReference>
<evidence type="ECO:0000313" key="2">
    <source>
        <dbReference type="Proteomes" id="UP000556700"/>
    </source>
</evidence>
<name>A0A6V6YVW1_9FLAO</name>